<organism evidence="1">
    <name type="scientific">marine sediment metagenome</name>
    <dbReference type="NCBI Taxonomy" id="412755"/>
    <lineage>
        <taxon>unclassified sequences</taxon>
        <taxon>metagenomes</taxon>
        <taxon>ecological metagenomes</taxon>
    </lineage>
</organism>
<proteinExistence type="predicted"/>
<comment type="caution">
    <text evidence="1">The sequence shown here is derived from an EMBL/GenBank/DDBJ whole genome shotgun (WGS) entry which is preliminary data.</text>
</comment>
<feature type="non-terminal residue" evidence="1">
    <location>
        <position position="1"/>
    </location>
</feature>
<protein>
    <submittedName>
        <fullName evidence="1">Uncharacterized protein</fullName>
    </submittedName>
</protein>
<accession>A0A0F9ESD0</accession>
<dbReference type="EMBL" id="LAZR01026285">
    <property type="protein sequence ID" value="KKL69211.1"/>
    <property type="molecule type" value="Genomic_DNA"/>
</dbReference>
<evidence type="ECO:0000313" key="1">
    <source>
        <dbReference type="EMBL" id="KKL69211.1"/>
    </source>
</evidence>
<gene>
    <name evidence="1" type="ORF">LCGC14_2117210</name>
</gene>
<reference evidence="1" key="1">
    <citation type="journal article" date="2015" name="Nature">
        <title>Complex archaea that bridge the gap between prokaryotes and eukaryotes.</title>
        <authorList>
            <person name="Spang A."/>
            <person name="Saw J.H."/>
            <person name="Jorgensen S.L."/>
            <person name="Zaremba-Niedzwiedzka K."/>
            <person name="Martijn J."/>
            <person name="Lind A.E."/>
            <person name="van Eijk R."/>
            <person name="Schleper C."/>
            <person name="Guy L."/>
            <person name="Ettema T.J."/>
        </authorList>
    </citation>
    <scope>NUCLEOTIDE SEQUENCE</scope>
</reference>
<dbReference type="AlphaFoldDB" id="A0A0F9ESD0"/>
<name>A0A0F9ESD0_9ZZZZ</name>
<sequence length="60" mass="6702">LVLRVPQAGTIIKQNISAGKIVGTTESLYTIADLSNLWAWCDVYEKDLAVLHEQFAKVNR</sequence>